<dbReference type="GO" id="GO:0005814">
    <property type="term" value="C:centriole"/>
    <property type="evidence" value="ECO:0007669"/>
    <property type="project" value="TreeGrafter"/>
</dbReference>
<feature type="region of interest" description="Disordered" evidence="2">
    <location>
        <begin position="48"/>
        <end position="128"/>
    </location>
</feature>
<dbReference type="EMBL" id="HACG01026947">
    <property type="protein sequence ID" value="CEK73812.1"/>
    <property type="molecule type" value="Transcribed_RNA"/>
</dbReference>
<feature type="region of interest" description="Disordered" evidence="2">
    <location>
        <begin position="248"/>
        <end position="268"/>
    </location>
</feature>
<dbReference type="GO" id="GO:0010457">
    <property type="term" value="P:centriole-centriole cohesion"/>
    <property type="evidence" value="ECO:0007669"/>
    <property type="project" value="TreeGrafter"/>
</dbReference>
<feature type="compositionally biased region" description="Basic residues" evidence="2">
    <location>
        <begin position="92"/>
        <end position="106"/>
    </location>
</feature>
<evidence type="ECO:0000256" key="2">
    <source>
        <dbReference type="SAM" id="MobiDB-lite"/>
    </source>
</evidence>
<gene>
    <name evidence="3" type="primary">ORF88358</name>
</gene>
<dbReference type="InterPro" id="IPR038810">
    <property type="entry name" value="CNTLN"/>
</dbReference>
<evidence type="ECO:0000256" key="1">
    <source>
        <dbReference type="SAM" id="Coils"/>
    </source>
</evidence>
<name>A0A0B6ZZQ5_9EUPU</name>
<feature type="compositionally biased region" description="Basic and acidic residues" evidence="2">
    <location>
        <begin position="54"/>
        <end position="66"/>
    </location>
</feature>
<protein>
    <submittedName>
        <fullName evidence="3">Uncharacterized protein</fullName>
    </submittedName>
</protein>
<feature type="non-terminal residue" evidence="3">
    <location>
        <position position="1"/>
    </location>
</feature>
<reference evidence="3" key="1">
    <citation type="submission" date="2014-12" db="EMBL/GenBank/DDBJ databases">
        <title>Insight into the proteome of Arion vulgaris.</title>
        <authorList>
            <person name="Aradska J."/>
            <person name="Bulat T."/>
            <person name="Smidak R."/>
            <person name="Sarate P."/>
            <person name="Gangsoo J."/>
            <person name="Sialana F."/>
            <person name="Bilban M."/>
            <person name="Lubec G."/>
        </authorList>
    </citation>
    <scope>NUCLEOTIDE SEQUENCE</scope>
    <source>
        <tissue evidence="3">Skin</tissue>
    </source>
</reference>
<sequence length="586" mass="67064">LNVVSAVASSLLTKRKRRPENTISKEYQRNMRISAHKTSGLDNCVDEEWEEVSDSEHSESESEHVRQGRTITRGSRIRRGLVAELEIDNSGKKVKPHRVPTHRPPHAKSNSQSLERAPNSSKSPRRISCPVDHATRREFATSPIAFLNPSYSTSPLANQSIAKSQPHITTTAASTIRTSRRAIESRQLASLRQRILRLQQHVALLKKAKMSAVQSEDALEETVTKLRAELTSVHGRLKAAKQHIQKLQTDQEKLQKDKQDMDGGSLTKTEGVDVHELKILETKLKTATSETSKQSTLLKTMKVENESLQEQVRNLQDRMNHMERDVNQKRNLLESQRIKLKHAQDISKTDADNVEELQTRTKLLTDSNNKMKVQLDSLKRRFTVVMKERKEYEEKFIKLSAELDNKTKQWQEASAQRIKLELALADLQTSAHQQLHGLATQSETAIDVAKEKLTTAQTRLTQFCSVVKILASELVRRMEQTRFKLRETKMAQEQAHQEHDLSLQRAQDKARDILNLSYSDIEDIMSADGDRESKESFTTESNKLDKRWLRECEKMMNSRDDFVQPLVSLLLQNVDERADLLQKLPC</sequence>
<feature type="compositionally biased region" description="Basic and acidic residues" evidence="2">
    <location>
        <begin position="249"/>
        <end position="261"/>
    </location>
</feature>
<dbReference type="GO" id="GO:0005813">
    <property type="term" value="C:centrosome"/>
    <property type="evidence" value="ECO:0007669"/>
    <property type="project" value="TreeGrafter"/>
</dbReference>
<dbReference type="AlphaFoldDB" id="A0A0B6ZZQ5"/>
<accession>A0A0B6ZZQ5</accession>
<dbReference type="PANTHER" id="PTHR18957:SF0">
    <property type="entry name" value="CENTLEIN"/>
    <property type="match status" value="1"/>
</dbReference>
<evidence type="ECO:0000313" key="3">
    <source>
        <dbReference type="EMBL" id="CEK73812.1"/>
    </source>
</evidence>
<organism evidence="3">
    <name type="scientific">Arion vulgaris</name>
    <dbReference type="NCBI Taxonomy" id="1028688"/>
    <lineage>
        <taxon>Eukaryota</taxon>
        <taxon>Metazoa</taxon>
        <taxon>Spiralia</taxon>
        <taxon>Lophotrochozoa</taxon>
        <taxon>Mollusca</taxon>
        <taxon>Gastropoda</taxon>
        <taxon>Heterobranchia</taxon>
        <taxon>Euthyneura</taxon>
        <taxon>Panpulmonata</taxon>
        <taxon>Eupulmonata</taxon>
        <taxon>Stylommatophora</taxon>
        <taxon>Helicina</taxon>
        <taxon>Arionoidea</taxon>
        <taxon>Arionidae</taxon>
        <taxon>Arion</taxon>
    </lineage>
</organism>
<feature type="compositionally biased region" description="Polar residues" evidence="2">
    <location>
        <begin position="108"/>
        <end position="122"/>
    </location>
</feature>
<proteinExistence type="predicted"/>
<feature type="coiled-coil region" evidence="1">
    <location>
        <begin position="375"/>
        <end position="409"/>
    </location>
</feature>
<feature type="coiled-coil region" evidence="1">
    <location>
        <begin position="298"/>
        <end position="339"/>
    </location>
</feature>
<dbReference type="Gene3D" id="1.10.287.1490">
    <property type="match status" value="1"/>
</dbReference>
<dbReference type="PANTHER" id="PTHR18957">
    <property type="entry name" value="CENTLEIN"/>
    <property type="match status" value="1"/>
</dbReference>
<keyword evidence="1" id="KW-0175">Coiled coil</keyword>